<accession>A0A0E0QDC7</accession>
<proteinExistence type="predicted"/>
<sequence>MRQRTDFSFQCIPSSLLPIPAHGGRRRMAAKGSTGAVEAPAARGSAWQRRRLRMSKASGARRLTTADTEVVRAEFMQRRTGKEVLCFLIVV</sequence>
<dbReference type="Gramene" id="ORUFI08G00440.1">
    <property type="protein sequence ID" value="ORUFI08G00440.1"/>
    <property type="gene ID" value="ORUFI08G00440"/>
</dbReference>
<evidence type="ECO:0000313" key="3">
    <source>
        <dbReference type="Proteomes" id="UP000008022"/>
    </source>
</evidence>
<name>A0A0E0QDC7_ORYRU</name>
<evidence type="ECO:0000256" key="1">
    <source>
        <dbReference type="SAM" id="MobiDB-lite"/>
    </source>
</evidence>
<reference evidence="3" key="1">
    <citation type="submission" date="2013-06" db="EMBL/GenBank/DDBJ databases">
        <authorList>
            <person name="Zhao Q."/>
        </authorList>
    </citation>
    <scope>NUCLEOTIDE SEQUENCE</scope>
    <source>
        <strain evidence="3">cv. W1943</strain>
    </source>
</reference>
<dbReference type="HOGENOM" id="CLU_2430903_0_0_1"/>
<protein>
    <submittedName>
        <fullName evidence="2">Uncharacterized protein</fullName>
    </submittedName>
</protein>
<organism evidence="2 3">
    <name type="scientific">Oryza rufipogon</name>
    <name type="common">Brownbeard rice</name>
    <name type="synonym">Asian wild rice</name>
    <dbReference type="NCBI Taxonomy" id="4529"/>
    <lineage>
        <taxon>Eukaryota</taxon>
        <taxon>Viridiplantae</taxon>
        <taxon>Streptophyta</taxon>
        <taxon>Embryophyta</taxon>
        <taxon>Tracheophyta</taxon>
        <taxon>Spermatophyta</taxon>
        <taxon>Magnoliopsida</taxon>
        <taxon>Liliopsida</taxon>
        <taxon>Poales</taxon>
        <taxon>Poaceae</taxon>
        <taxon>BOP clade</taxon>
        <taxon>Oryzoideae</taxon>
        <taxon>Oryzeae</taxon>
        <taxon>Oryzinae</taxon>
        <taxon>Oryza</taxon>
    </lineage>
</organism>
<feature type="region of interest" description="Disordered" evidence="1">
    <location>
        <begin position="22"/>
        <end position="50"/>
    </location>
</feature>
<dbReference type="AlphaFoldDB" id="A0A0E0QDC7"/>
<dbReference type="Proteomes" id="UP000008022">
    <property type="component" value="Unassembled WGS sequence"/>
</dbReference>
<reference evidence="2" key="2">
    <citation type="submission" date="2015-06" db="UniProtKB">
        <authorList>
            <consortium name="EnsemblPlants"/>
        </authorList>
    </citation>
    <scope>IDENTIFICATION</scope>
</reference>
<keyword evidence="3" id="KW-1185">Reference proteome</keyword>
<evidence type="ECO:0000313" key="2">
    <source>
        <dbReference type="EnsemblPlants" id="ORUFI08G00440.1"/>
    </source>
</evidence>
<dbReference type="EnsemblPlants" id="ORUFI08G00440.1">
    <property type="protein sequence ID" value="ORUFI08G00440.1"/>
    <property type="gene ID" value="ORUFI08G00440"/>
</dbReference>